<dbReference type="SMART" id="SM00857">
    <property type="entry name" value="Resolvase"/>
    <property type="match status" value="1"/>
</dbReference>
<keyword evidence="2" id="KW-0233">DNA recombination</keyword>
<reference evidence="6" key="1">
    <citation type="submission" date="2022-01" db="EMBL/GenBank/DDBJ databases">
        <authorList>
            <person name="Jo J.-H."/>
            <person name="Im W.-T."/>
        </authorList>
    </citation>
    <scope>NUCLEOTIDE SEQUENCE</scope>
    <source>
        <strain evidence="6">XY25</strain>
    </source>
</reference>
<accession>A0ABS9K4L6</accession>
<dbReference type="InterPro" id="IPR036162">
    <property type="entry name" value="Resolvase-like_N_sf"/>
</dbReference>
<dbReference type="Proteomes" id="UP001165384">
    <property type="component" value="Unassembled WGS sequence"/>
</dbReference>
<feature type="coiled-coil region" evidence="3">
    <location>
        <begin position="429"/>
        <end position="456"/>
    </location>
</feature>
<organism evidence="6 7">
    <name type="scientific">Dechloromonas hankyongensis</name>
    <dbReference type="NCBI Taxonomy" id="2908002"/>
    <lineage>
        <taxon>Bacteria</taxon>
        <taxon>Pseudomonadati</taxon>
        <taxon>Pseudomonadota</taxon>
        <taxon>Betaproteobacteria</taxon>
        <taxon>Rhodocyclales</taxon>
        <taxon>Azonexaceae</taxon>
        <taxon>Dechloromonas</taxon>
    </lineage>
</organism>
<dbReference type="PROSITE" id="PS51736">
    <property type="entry name" value="RECOMBINASES_3"/>
    <property type="match status" value="1"/>
</dbReference>
<dbReference type="SUPFAM" id="SSF53041">
    <property type="entry name" value="Resolvase-like"/>
    <property type="match status" value="1"/>
</dbReference>
<name>A0ABS9K4L6_9RHOO</name>
<dbReference type="InterPro" id="IPR038109">
    <property type="entry name" value="DNA_bind_recomb_sf"/>
</dbReference>
<dbReference type="EMBL" id="JAKLTN010000002">
    <property type="protein sequence ID" value="MCG2578093.1"/>
    <property type="molecule type" value="Genomic_DNA"/>
</dbReference>
<dbReference type="PROSITE" id="PS51737">
    <property type="entry name" value="RECOMBINASE_DNA_BIND"/>
    <property type="match status" value="1"/>
</dbReference>
<evidence type="ECO:0000256" key="2">
    <source>
        <dbReference type="ARBA" id="ARBA00023172"/>
    </source>
</evidence>
<dbReference type="InterPro" id="IPR006119">
    <property type="entry name" value="Resolv_N"/>
</dbReference>
<keyword evidence="7" id="KW-1185">Reference proteome</keyword>
<dbReference type="PANTHER" id="PTHR30461">
    <property type="entry name" value="DNA-INVERTASE FROM LAMBDOID PROPHAGE"/>
    <property type="match status" value="1"/>
</dbReference>
<dbReference type="CDD" id="cd00338">
    <property type="entry name" value="Ser_Recombinase"/>
    <property type="match status" value="1"/>
</dbReference>
<sequence length="601" mass="68476">MPKAYSYIRFSSVKQQRGDSVARQTKLSVEYAAKHGLDLDTELNLSDLGMSAFDRSNLNKGALGQFLRLVEEKRIPQGSFLLVESLDRLSRDKVMDALHIFMGILKAGITVVTLADEQVYSYEKVNENWSSLIMSIVIMSRANEESAMKSHRIRSSWDAKRKNIANKRLTKRGPYWLRPTADEKGFEFIPERVEVVRRIFKMSMDGVGGATIVKMFNKEGVPVFSTKSNGWQNSYVEKILHSVSVYGALQLKQQRDGEETELEEIPDYYPAIMSKEEWLLVTAARKARRTRGGVSKGKQLSNLFSGLLRCGYCGGPMNMGGSMRKRLSGNHSERKYVACSNARRGIKCNYIQWTYDDFEQLVLKFCKAVDLSQVLGVDRRGEIELNAEMQRHERIKQEIIDVNNRNQTLLDVLESGSLAEPSQLIIDRMTANEAKLGRLNDELRQSEETILRLTNSRVDASVQQNLIVALLQQLESLEGDELHLLRIRLSEAVKRVIKRIATYPGGRWYSEEEIENYRRDLIASDEFDDETVKALCAKLDAQPNKKNKMLMLEFHNGEHRTVLSSGKVLDQKSPPPTEWDIPMLFESLAFKVFKPSEALAD</sequence>
<evidence type="ECO:0000256" key="3">
    <source>
        <dbReference type="SAM" id="Coils"/>
    </source>
</evidence>
<dbReference type="Pfam" id="PF13408">
    <property type="entry name" value="Zn_ribbon_recom"/>
    <property type="match status" value="1"/>
</dbReference>
<dbReference type="Pfam" id="PF00239">
    <property type="entry name" value="Resolvase"/>
    <property type="match status" value="1"/>
</dbReference>
<feature type="domain" description="Resolvase/invertase-type recombinase catalytic" evidence="4">
    <location>
        <begin position="3"/>
        <end position="164"/>
    </location>
</feature>
<evidence type="ECO:0000259" key="4">
    <source>
        <dbReference type="PROSITE" id="PS51736"/>
    </source>
</evidence>
<evidence type="ECO:0000256" key="1">
    <source>
        <dbReference type="ARBA" id="ARBA00023125"/>
    </source>
</evidence>
<evidence type="ECO:0000313" key="6">
    <source>
        <dbReference type="EMBL" id="MCG2578093.1"/>
    </source>
</evidence>
<dbReference type="InterPro" id="IPR050639">
    <property type="entry name" value="SSR_resolvase"/>
</dbReference>
<dbReference type="Pfam" id="PF07508">
    <property type="entry name" value="Recombinase"/>
    <property type="match status" value="1"/>
</dbReference>
<dbReference type="Gene3D" id="3.40.50.1390">
    <property type="entry name" value="Resolvase, N-terminal catalytic domain"/>
    <property type="match status" value="1"/>
</dbReference>
<keyword evidence="1" id="KW-0238">DNA-binding</keyword>
<comment type="caution">
    <text evidence="6">The sequence shown here is derived from an EMBL/GenBank/DDBJ whole genome shotgun (WGS) entry which is preliminary data.</text>
</comment>
<dbReference type="Gene3D" id="3.90.1750.20">
    <property type="entry name" value="Putative Large Serine Recombinase, Chain B, Domain 2"/>
    <property type="match status" value="1"/>
</dbReference>
<keyword evidence="3" id="KW-0175">Coiled coil</keyword>
<dbReference type="InterPro" id="IPR025827">
    <property type="entry name" value="Zn_ribbon_recom_dom"/>
</dbReference>
<dbReference type="PANTHER" id="PTHR30461:SF2">
    <property type="entry name" value="SERINE RECOMBINASE PINE-RELATED"/>
    <property type="match status" value="1"/>
</dbReference>
<evidence type="ECO:0000313" key="7">
    <source>
        <dbReference type="Proteomes" id="UP001165384"/>
    </source>
</evidence>
<evidence type="ECO:0000259" key="5">
    <source>
        <dbReference type="PROSITE" id="PS51737"/>
    </source>
</evidence>
<dbReference type="InterPro" id="IPR011109">
    <property type="entry name" value="DNA_bind_recombinase_dom"/>
</dbReference>
<protein>
    <submittedName>
        <fullName evidence="6">Recombinase family protein</fullName>
    </submittedName>
</protein>
<dbReference type="RefSeq" id="WP_275711422.1">
    <property type="nucleotide sequence ID" value="NZ_JAKLTN010000002.1"/>
</dbReference>
<proteinExistence type="predicted"/>
<gene>
    <name evidence="6" type="ORF">LZ012_13950</name>
</gene>
<feature type="domain" description="Recombinase" evidence="5">
    <location>
        <begin position="174"/>
        <end position="291"/>
    </location>
</feature>